<evidence type="ECO:0000259" key="3">
    <source>
        <dbReference type="Pfam" id="PF21764"/>
    </source>
</evidence>
<dbReference type="SUPFAM" id="SSF49373">
    <property type="entry name" value="Invasin/intimin cell-adhesion fragments"/>
    <property type="match status" value="1"/>
</dbReference>
<keyword evidence="2" id="KW-0732">Signal</keyword>
<evidence type="ECO:0000313" key="6">
    <source>
        <dbReference type="Proteomes" id="UP000224974"/>
    </source>
</evidence>
<feature type="region of interest" description="Disordered" evidence="1">
    <location>
        <begin position="336"/>
        <end position="356"/>
    </location>
</feature>
<reference evidence="4" key="2">
    <citation type="submission" date="2017-09" db="EMBL/GenBank/DDBJ databases">
        <title>FDA dAtabase for Regulatory Grade micrObial Sequences (FDA-ARGOS): Supporting development and validation of Infectious Disease Dx tests.</title>
        <authorList>
            <person name="Minogue T."/>
            <person name="Wolcott M."/>
            <person name="Wasieloski L."/>
            <person name="Aguilar W."/>
            <person name="Moore D."/>
            <person name="Tallon L.J."/>
            <person name="Sadzewicz L."/>
            <person name="Ott S."/>
            <person name="Zhao X."/>
            <person name="Nagaraj S."/>
            <person name="Vavikolanu K."/>
            <person name="Aluvathingal J."/>
            <person name="Nadendla S."/>
            <person name="Sichtig H."/>
        </authorList>
    </citation>
    <scope>NUCLEOTIDE SEQUENCE</scope>
    <source>
        <strain evidence="4">FDAARGOS_387</strain>
    </source>
</reference>
<evidence type="ECO:0000313" key="5">
    <source>
        <dbReference type="EMBL" id="VFS53602.1"/>
    </source>
</evidence>
<feature type="signal peptide" evidence="2">
    <location>
        <begin position="1"/>
        <end position="30"/>
    </location>
</feature>
<dbReference type="InterPro" id="IPR008964">
    <property type="entry name" value="Invasin/intimin_cell_adhesion"/>
</dbReference>
<dbReference type="InterPro" id="IPR048658">
    <property type="entry name" value="Invasin_D4"/>
</dbReference>
<dbReference type="Proteomes" id="UP000373449">
    <property type="component" value="Unassembled WGS sequence"/>
</dbReference>
<accession>A0A2C6DTJ3</accession>
<keyword evidence="6" id="KW-1185">Reference proteome</keyword>
<reference evidence="5 7" key="3">
    <citation type="submission" date="2019-03" db="EMBL/GenBank/DDBJ databases">
        <authorList>
            <consortium name="Pathogen Informatics"/>
        </authorList>
    </citation>
    <scope>NUCLEOTIDE SEQUENCE [LARGE SCALE GENOMIC DNA]</scope>
    <source>
        <strain evidence="5 7">NCTC12282</strain>
    </source>
</reference>
<feature type="domain" description="Invasin" evidence="3">
    <location>
        <begin position="179"/>
        <end position="257"/>
    </location>
</feature>
<sequence>MTQDITGTPRSTLAALVAAALIGGVAPVWAAVLSQPTGTIEGRAPTLTGDHEVVTMEGDTVVDNGTVSKTVTPDMFALTGNLLSQVQHDADGDTGLLSWVDQPSATYVWKHNGTPLAPAQLSTPLYTSFPGSAVTLEVGAEVLTTTQTGSPWMNNSPILTSTYTLNVPAAPIPLPASVKLNVNGYQFAGNSGFPRTGYTNASYQIWMNGTSTANNSAYIFTSDSNWVSVGRTTGIVSMNRNPGAGYTAAIISITAVDGTTEYKHVVHPRLWGRVSAPARSAMYDGNTMCPPPENPSNLNVVMVSGTRGTVAGGGIWNEWGSVAGSNGPMRIPDSIFSSSGDTDYRDHEVSSNSSSITRTSPLNMIGNCTRTGTTARYQQNLNYCQAGGTITFITTYVPMLCHMNI</sequence>
<reference evidence="6" key="1">
    <citation type="submission" date="2017-09" db="EMBL/GenBank/DDBJ databases">
        <title>FDA dAtabase for Regulatory Grade micrObial Sequences (FDA-ARGOS): Supporting development and validation of Infectious Disease Dx tests.</title>
        <authorList>
            <person name="Minogue T."/>
            <person name="Wolcott M."/>
            <person name="Wasieloski L."/>
            <person name="Aguilar W."/>
            <person name="Moore D."/>
            <person name="Tallon L."/>
            <person name="Sadzewicz L."/>
            <person name="Ott S."/>
            <person name="Zhao X."/>
            <person name="Nagaraj S."/>
            <person name="Vavikolanu K."/>
            <person name="Aluvathingal J."/>
            <person name="Nadendla S."/>
            <person name="Sichtig H."/>
        </authorList>
    </citation>
    <scope>NUCLEOTIDE SEQUENCE [LARGE SCALE GENOMIC DNA]</scope>
    <source>
        <strain evidence="6">FDAARGOS_387</strain>
    </source>
</reference>
<organism evidence="4 6">
    <name type="scientific">Budvicia aquatica</name>
    <dbReference type="NCBI Taxonomy" id="82979"/>
    <lineage>
        <taxon>Bacteria</taxon>
        <taxon>Pseudomonadati</taxon>
        <taxon>Pseudomonadota</taxon>
        <taxon>Gammaproteobacteria</taxon>
        <taxon>Enterobacterales</taxon>
        <taxon>Budviciaceae</taxon>
        <taxon>Budvicia</taxon>
    </lineage>
</organism>
<gene>
    <name evidence="4" type="ORF">CRN84_23220</name>
    <name evidence="5" type="ORF">NCTC12282_06585</name>
</gene>
<evidence type="ECO:0000256" key="1">
    <source>
        <dbReference type="SAM" id="MobiDB-lite"/>
    </source>
</evidence>
<evidence type="ECO:0000256" key="2">
    <source>
        <dbReference type="SAM" id="SignalP"/>
    </source>
</evidence>
<proteinExistence type="predicted"/>
<evidence type="ECO:0000313" key="4">
    <source>
        <dbReference type="EMBL" id="PHI32023.1"/>
    </source>
</evidence>
<dbReference type="Gene3D" id="2.60.40.1080">
    <property type="match status" value="1"/>
</dbReference>
<dbReference type="EMBL" id="PDDX01000001">
    <property type="protein sequence ID" value="PHI32023.1"/>
    <property type="molecule type" value="Genomic_DNA"/>
</dbReference>
<dbReference type="Pfam" id="PF21764">
    <property type="entry name" value="Invasin_D4"/>
    <property type="match status" value="1"/>
</dbReference>
<evidence type="ECO:0000313" key="7">
    <source>
        <dbReference type="Proteomes" id="UP000373449"/>
    </source>
</evidence>
<protein>
    <recommendedName>
        <fullName evidence="3">Invasin domain-containing protein</fullName>
    </recommendedName>
</protein>
<name>A0A2C6DTJ3_9GAMM</name>
<feature type="chain" id="PRO_5036036660" description="Invasin domain-containing protein" evidence="2">
    <location>
        <begin position="31"/>
        <end position="405"/>
    </location>
</feature>
<dbReference type="AlphaFoldDB" id="A0A2C6DTJ3"/>
<dbReference type="Proteomes" id="UP000224974">
    <property type="component" value="Unassembled WGS sequence"/>
</dbReference>
<dbReference type="EMBL" id="CAADJA010000002">
    <property type="protein sequence ID" value="VFS53602.1"/>
    <property type="molecule type" value="Genomic_DNA"/>
</dbReference>